<dbReference type="NCBIfam" id="TIGR01560">
    <property type="entry name" value="put_DNA_pack"/>
    <property type="match status" value="1"/>
</dbReference>
<name>A0A0R1H346_9LACO</name>
<dbReference type="STRING" id="1423726.FC07_GL002649"/>
<dbReference type="EMBL" id="AZDA01000003">
    <property type="protein sequence ID" value="KRK40896.1"/>
    <property type="molecule type" value="Genomic_DNA"/>
</dbReference>
<dbReference type="OrthoDB" id="2321192at2"/>
<dbReference type="AlphaFoldDB" id="A0A0R1H346"/>
<gene>
    <name evidence="1" type="ORF">FC07_GL002649</name>
</gene>
<dbReference type="CDD" id="cd08054">
    <property type="entry name" value="gp6"/>
    <property type="match status" value="1"/>
</dbReference>
<organism evidence="1 2">
    <name type="scientific">Loigolactobacillus bifermentans DSM 20003</name>
    <dbReference type="NCBI Taxonomy" id="1423726"/>
    <lineage>
        <taxon>Bacteria</taxon>
        <taxon>Bacillati</taxon>
        <taxon>Bacillota</taxon>
        <taxon>Bacilli</taxon>
        <taxon>Lactobacillales</taxon>
        <taxon>Lactobacillaceae</taxon>
        <taxon>Loigolactobacillus</taxon>
    </lineage>
</organism>
<dbReference type="Proteomes" id="UP000051461">
    <property type="component" value="Unassembled WGS sequence"/>
</dbReference>
<proteinExistence type="predicted"/>
<evidence type="ECO:0000313" key="2">
    <source>
        <dbReference type="Proteomes" id="UP000051461"/>
    </source>
</evidence>
<accession>A0A0R1H346</accession>
<comment type="caution">
    <text evidence="1">The sequence shown here is derived from an EMBL/GenBank/DDBJ whole genome shotgun (WGS) entry which is preliminary data.</text>
</comment>
<keyword evidence="2" id="KW-1185">Reference proteome</keyword>
<dbReference type="RefSeq" id="WP_057903327.1">
    <property type="nucleotide sequence ID" value="NZ_AZDA01000003.1"/>
</dbReference>
<protein>
    <recommendedName>
        <fullName evidence="3">Phage gp6-like head-tail connector protein</fullName>
    </recommendedName>
</protein>
<evidence type="ECO:0000313" key="1">
    <source>
        <dbReference type="EMBL" id="KRK40896.1"/>
    </source>
</evidence>
<reference evidence="1 2" key="1">
    <citation type="journal article" date="2015" name="Genome Announc.">
        <title>Expanding the biotechnology potential of lactobacilli through comparative genomics of 213 strains and associated genera.</title>
        <authorList>
            <person name="Sun Z."/>
            <person name="Harris H.M."/>
            <person name="McCann A."/>
            <person name="Guo C."/>
            <person name="Argimon S."/>
            <person name="Zhang W."/>
            <person name="Yang X."/>
            <person name="Jeffery I.B."/>
            <person name="Cooney J.C."/>
            <person name="Kagawa T.F."/>
            <person name="Liu W."/>
            <person name="Song Y."/>
            <person name="Salvetti E."/>
            <person name="Wrobel A."/>
            <person name="Rasinkangas P."/>
            <person name="Parkhill J."/>
            <person name="Rea M.C."/>
            <person name="O'Sullivan O."/>
            <person name="Ritari J."/>
            <person name="Douillard F.P."/>
            <person name="Paul Ross R."/>
            <person name="Yang R."/>
            <person name="Briner A.E."/>
            <person name="Felis G.E."/>
            <person name="de Vos W.M."/>
            <person name="Barrangou R."/>
            <person name="Klaenhammer T.R."/>
            <person name="Caufield P.W."/>
            <person name="Cui Y."/>
            <person name="Zhang H."/>
            <person name="O'Toole P.W."/>
        </authorList>
    </citation>
    <scope>NUCLEOTIDE SEQUENCE [LARGE SCALE GENOMIC DNA]</scope>
    <source>
        <strain evidence="1 2">DSM 20003</strain>
    </source>
</reference>
<dbReference type="InterPro" id="IPR006450">
    <property type="entry name" value="Phage_HK97_gp6-like"/>
</dbReference>
<dbReference type="PATRIC" id="fig|1423726.3.peg.2758"/>
<evidence type="ECO:0008006" key="3">
    <source>
        <dbReference type="Google" id="ProtNLM"/>
    </source>
</evidence>
<sequence>MADELKHAPLTDAQFAVLKMYCKIDQDFEDGMLDVLVNDAATEIASAVQTGLEPAVLLAQPTLCDRYFSAIMKQVKENYDYRGEGAEIMRYPLLEPVVNTINQLRTEVAADADQ</sequence>